<accession>A0AAV0KJA5</accession>
<keyword evidence="3" id="KW-1185">Reference proteome</keyword>
<evidence type="ECO:0000313" key="2">
    <source>
        <dbReference type="EMBL" id="CAI0422469.1"/>
    </source>
</evidence>
<sequence length="60" mass="6709">MGIAREVCSKGVQPENSDGGESEQNMKPKSLFELMSLGPTTWTRMSFCICGRRLQTSLQR</sequence>
<name>A0AAV0KJA5_9ROSI</name>
<protein>
    <submittedName>
        <fullName evidence="2">Uncharacterized protein</fullName>
    </submittedName>
</protein>
<evidence type="ECO:0000313" key="3">
    <source>
        <dbReference type="Proteomes" id="UP001154282"/>
    </source>
</evidence>
<feature type="non-terminal residue" evidence="2">
    <location>
        <position position="60"/>
    </location>
</feature>
<gene>
    <name evidence="2" type="ORF">LITE_LOCUS19141</name>
</gene>
<dbReference type="Proteomes" id="UP001154282">
    <property type="component" value="Unassembled WGS sequence"/>
</dbReference>
<evidence type="ECO:0000256" key="1">
    <source>
        <dbReference type="SAM" id="MobiDB-lite"/>
    </source>
</evidence>
<dbReference type="AlphaFoldDB" id="A0AAV0KJA5"/>
<proteinExistence type="predicted"/>
<comment type="caution">
    <text evidence="2">The sequence shown here is derived from an EMBL/GenBank/DDBJ whole genome shotgun (WGS) entry which is preliminary data.</text>
</comment>
<dbReference type="EMBL" id="CAMGYJ010000005">
    <property type="protein sequence ID" value="CAI0422469.1"/>
    <property type="molecule type" value="Genomic_DNA"/>
</dbReference>
<reference evidence="2" key="1">
    <citation type="submission" date="2022-08" db="EMBL/GenBank/DDBJ databases">
        <authorList>
            <person name="Gutierrez-Valencia J."/>
        </authorList>
    </citation>
    <scope>NUCLEOTIDE SEQUENCE</scope>
</reference>
<feature type="region of interest" description="Disordered" evidence="1">
    <location>
        <begin position="1"/>
        <end position="27"/>
    </location>
</feature>
<organism evidence="2 3">
    <name type="scientific">Linum tenue</name>
    <dbReference type="NCBI Taxonomy" id="586396"/>
    <lineage>
        <taxon>Eukaryota</taxon>
        <taxon>Viridiplantae</taxon>
        <taxon>Streptophyta</taxon>
        <taxon>Embryophyta</taxon>
        <taxon>Tracheophyta</taxon>
        <taxon>Spermatophyta</taxon>
        <taxon>Magnoliopsida</taxon>
        <taxon>eudicotyledons</taxon>
        <taxon>Gunneridae</taxon>
        <taxon>Pentapetalae</taxon>
        <taxon>rosids</taxon>
        <taxon>fabids</taxon>
        <taxon>Malpighiales</taxon>
        <taxon>Linaceae</taxon>
        <taxon>Linum</taxon>
    </lineage>
</organism>